<sequence length="132" mass="14727">MKPLCDAEEIPLSSHQKRFWELEESMVQVAQSPEEVKSEELLTKTHRRNASGKHTVSLSFRSELPSLGESYFQAEKSCINMEPTSSGLYHLPHHGVHKSTPQGPKLRDVFDASSRSSNGKSLKVVLLTGPKL</sequence>
<organism evidence="1 2">
    <name type="scientific">Ladona fulva</name>
    <name type="common">Scarce chaser dragonfly</name>
    <name type="synonym">Libellula fulva</name>
    <dbReference type="NCBI Taxonomy" id="123851"/>
    <lineage>
        <taxon>Eukaryota</taxon>
        <taxon>Metazoa</taxon>
        <taxon>Ecdysozoa</taxon>
        <taxon>Arthropoda</taxon>
        <taxon>Hexapoda</taxon>
        <taxon>Insecta</taxon>
        <taxon>Pterygota</taxon>
        <taxon>Palaeoptera</taxon>
        <taxon>Odonata</taxon>
        <taxon>Epiprocta</taxon>
        <taxon>Anisoptera</taxon>
        <taxon>Libelluloidea</taxon>
        <taxon>Libellulidae</taxon>
        <taxon>Ladona</taxon>
    </lineage>
</organism>
<protein>
    <submittedName>
        <fullName evidence="1">Uncharacterized protein</fullName>
    </submittedName>
</protein>
<reference evidence="1" key="1">
    <citation type="submission" date="2013-04" db="EMBL/GenBank/DDBJ databases">
        <authorList>
            <person name="Qu J."/>
            <person name="Murali S.C."/>
            <person name="Bandaranaike D."/>
            <person name="Bellair M."/>
            <person name="Blankenburg K."/>
            <person name="Chao H."/>
            <person name="Dinh H."/>
            <person name="Doddapaneni H."/>
            <person name="Downs B."/>
            <person name="Dugan-Rocha S."/>
            <person name="Elkadiri S."/>
            <person name="Gnanaolivu R.D."/>
            <person name="Hernandez B."/>
            <person name="Javaid M."/>
            <person name="Jayaseelan J.C."/>
            <person name="Lee S."/>
            <person name="Li M."/>
            <person name="Ming W."/>
            <person name="Munidasa M."/>
            <person name="Muniz J."/>
            <person name="Nguyen L."/>
            <person name="Ongeri F."/>
            <person name="Osuji N."/>
            <person name="Pu L.-L."/>
            <person name="Puazo M."/>
            <person name="Qu C."/>
            <person name="Quiroz J."/>
            <person name="Raj R."/>
            <person name="Weissenberger G."/>
            <person name="Xin Y."/>
            <person name="Zou X."/>
            <person name="Han Y."/>
            <person name="Richards S."/>
            <person name="Worley K."/>
            <person name="Muzny D."/>
            <person name="Gibbs R."/>
        </authorList>
    </citation>
    <scope>NUCLEOTIDE SEQUENCE</scope>
    <source>
        <strain evidence="1">Sampled in the wild</strain>
    </source>
</reference>
<dbReference type="AlphaFoldDB" id="A0A8K0K1M3"/>
<gene>
    <name evidence="1" type="ORF">J437_LFUL005753</name>
</gene>
<accession>A0A8K0K1M3</accession>
<reference evidence="1" key="2">
    <citation type="submission" date="2017-10" db="EMBL/GenBank/DDBJ databases">
        <title>Ladona fulva Genome sequencing and assembly.</title>
        <authorList>
            <person name="Murali S."/>
            <person name="Richards S."/>
            <person name="Bandaranaike D."/>
            <person name="Bellair M."/>
            <person name="Blankenburg K."/>
            <person name="Chao H."/>
            <person name="Dinh H."/>
            <person name="Doddapaneni H."/>
            <person name="Dugan-Rocha S."/>
            <person name="Elkadiri S."/>
            <person name="Gnanaolivu R."/>
            <person name="Hernandez B."/>
            <person name="Skinner E."/>
            <person name="Javaid M."/>
            <person name="Lee S."/>
            <person name="Li M."/>
            <person name="Ming W."/>
            <person name="Munidasa M."/>
            <person name="Muniz J."/>
            <person name="Nguyen L."/>
            <person name="Hughes D."/>
            <person name="Osuji N."/>
            <person name="Pu L.-L."/>
            <person name="Puazo M."/>
            <person name="Qu C."/>
            <person name="Quiroz J."/>
            <person name="Raj R."/>
            <person name="Weissenberger G."/>
            <person name="Xin Y."/>
            <person name="Zou X."/>
            <person name="Han Y."/>
            <person name="Worley K."/>
            <person name="Muzny D."/>
            <person name="Gibbs R."/>
        </authorList>
    </citation>
    <scope>NUCLEOTIDE SEQUENCE</scope>
    <source>
        <strain evidence="1">Sampled in the wild</strain>
    </source>
</reference>
<dbReference type="EMBL" id="KZ308292">
    <property type="protein sequence ID" value="KAG8226666.1"/>
    <property type="molecule type" value="Genomic_DNA"/>
</dbReference>
<dbReference type="OrthoDB" id="8052806at2759"/>
<dbReference type="Proteomes" id="UP000792457">
    <property type="component" value="Unassembled WGS sequence"/>
</dbReference>
<evidence type="ECO:0000313" key="1">
    <source>
        <dbReference type="EMBL" id="KAG8226666.1"/>
    </source>
</evidence>
<name>A0A8K0K1M3_LADFU</name>
<evidence type="ECO:0000313" key="2">
    <source>
        <dbReference type="Proteomes" id="UP000792457"/>
    </source>
</evidence>
<proteinExistence type="predicted"/>
<comment type="caution">
    <text evidence="1">The sequence shown here is derived from an EMBL/GenBank/DDBJ whole genome shotgun (WGS) entry which is preliminary data.</text>
</comment>
<keyword evidence="2" id="KW-1185">Reference proteome</keyword>